<evidence type="ECO:0000313" key="4">
    <source>
        <dbReference type="EMBL" id="KAL2475403.1"/>
    </source>
</evidence>
<feature type="region of interest" description="Disordered" evidence="3">
    <location>
        <begin position="639"/>
        <end position="661"/>
    </location>
</feature>
<feature type="compositionally biased region" description="Polar residues" evidence="3">
    <location>
        <begin position="382"/>
        <end position="392"/>
    </location>
</feature>
<protein>
    <recommendedName>
        <fullName evidence="6">Hydroxyproline-rich glycoprotein</fullName>
    </recommendedName>
</protein>
<evidence type="ECO:0000256" key="2">
    <source>
        <dbReference type="SAM" id="Coils"/>
    </source>
</evidence>
<comment type="caution">
    <text evidence="4">The sequence shown here is derived from an EMBL/GenBank/DDBJ whole genome shotgun (WGS) entry which is preliminary data.</text>
</comment>
<feature type="compositionally biased region" description="Pro residues" evidence="3">
    <location>
        <begin position="486"/>
        <end position="495"/>
    </location>
</feature>
<feature type="compositionally biased region" description="Pro residues" evidence="3">
    <location>
        <begin position="534"/>
        <end position="543"/>
    </location>
</feature>
<organism evidence="4 5">
    <name type="scientific">Abeliophyllum distichum</name>
    <dbReference type="NCBI Taxonomy" id="126358"/>
    <lineage>
        <taxon>Eukaryota</taxon>
        <taxon>Viridiplantae</taxon>
        <taxon>Streptophyta</taxon>
        <taxon>Embryophyta</taxon>
        <taxon>Tracheophyta</taxon>
        <taxon>Spermatophyta</taxon>
        <taxon>Magnoliopsida</taxon>
        <taxon>eudicotyledons</taxon>
        <taxon>Gunneridae</taxon>
        <taxon>Pentapetalae</taxon>
        <taxon>asterids</taxon>
        <taxon>lamiids</taxon>
        <taxon>Lamiales</taxon>
        <taxon>Oleaceae</taxon>
        <taxon>Forsythieae</taxon>
        <taxon>Abeliophyllum</taxon>
    </lineage>
</organism>
<name>A0ABD1QIN1_9LAMI</name>
<evidence type="ECO:0000313" key="5">
    <source>
        <dbReference type="Proteomes" id="UP001604336"/>
    </source>
</evidence>
<keyword evidence="1 2" id="KW-0175">Coiled coil</keyword>
<evidence type="ECO:0000256" key="1">
    <source>
        <dbReference type="ARBA" id="ARBA00023054"/>
    </source>
</evidence>
<reference evidence="5" key="1">
    <citation type="submission" date="2024-07" db="EMBL/GenBank/DDBJ databases">
        <title>Two chromosome-level genome assemblies of Korean endemic species Abeliophyllum distichum and Forsythia ovata (Oleaceae).</title>
        <authorList>
            <person name="Jang H."/>
        </authorList>
    </citation>
    <scope>NUCLEOTIDE SEQUENCE [LARGE SCALE GENOMIC DNA]</scope>
</reference>
<dbReference type="PANTHER" id="PTHR31342">
    <property type="entry name" value="PROTEIN CHUP1, CHLOROPLASTIC"/>
    <property type="match status" value="1"/>
</dbReference>
<dbReference type="EMBL" id="JBFOLK010000011">
    <property type="protein sequence ID" value="KAL2475403.1"/>
    <property type="molecule type" value="Genomic_DNA"/>
</dbReference>
<evidence type="ECO:0008006" key="6">
    <source>
        <dbReference type="Google" id="ProtNLM"/>
    </source>
</evidence>
<gene>
    <name evidence="4" type="ORF">Adt_36139</name>
</gene>
<proteinExistence type="predicted"/>
<feature type="compositionally biased region" description="Pro residues" evidence="3">
    <location>
        <begin position="433"/>
        <end position="456"/>
    </location>
</feature>
<feature type="region of interest" description="Disordered" evidence="3">
    <location>
        <begin position="363"/>
        <end position="606"/>
    </location>
</feature>
<feature type="coiled-coil region" evidence="2">
    <location>
        <begin position="774"/>
        <end position="808"/>
    </location>
</feature>
<feature type="compositionally biased region" description="Polar residues" evidence="3">
    <location>
        <begin position="421"/>
        <end position="430"/>
    </location>
</feature>
<dbReference type="InterPro" id="IPR040265">
    <property type="entry name" value="CHUP1/IPGA1-like"/>
</dbReference>
<evidence type="ECO:0000256" key="3">
    <source>
        <dbReference type="SAM" id="MobiDB-lite"/>
    </source>
</evidence>
<accession>A0ABD1QIN1</accession>
<dbReference type="Proteomes" id="UP001604336">
    <property type="component" value="Unassembled WGS sequence"/>
</dbReference>
<feature type="compositionally biased region" description="Pro residues" evidence="3">
    <location>
        <begin position="411"/>
        <end position="420"/>
    </location>
</feature>
<keyword evidence="5" id="KW-1185">Reference proteome</keyword>
<sequence length="898" mass="98154">MATGAFCGVAPFFFRRKIPGFEGKTVPHTNKSKIASKNIKDMKSSPVGKSCQVAGNFLMNTEFKNKISTFRDLLDLPPCVGSASVNELLIWTLKDLFKVHPRVKPNIPVSELEGASIHQALKFFCDALKSLGNLWKNNGEWMVKCKYDASTKLDQIGLEQIALAMLEEMIKLARERLFDMMEDDEDMRDYSPPTNAFGKTLSVSYSDAKNSLSSSPATPTSVLPEIWKVSNKGEKISYSPPRLLPLRVQAVEKLNPIDLKRLSLHMFHHTVAQDLKYSVQVTTDKVQQLELQGKQHSEVKEGDVIEVNQDFKMVDDMDKIDDINQECEMKAEVTKILVTNSTIVTGSNGRNCLGSPRIQLVAAPDTPTKEEINMVLPPPSPKLQSNDAEQVRTSLPSPPTSPPNAVMYQIPEPPPLPPPHLTSTDKNLSTPLAPSPPPPPPPPHPPLPPPPPPPLSPITWKSKAMSAPPLPPPLLPITSKRKAMSTPPPPPPPPSMTSRNTAAIPPPPPQETLGNMAKPTPPPLPPAMSKNLASPPPPPPPPISSKNGAPQPPLPPIGSKNGAPQPPLLPIGSKNGAPLPPPPPMLTSKGAVPLTGAAPPPPPGLASAKALLPKKATSKLRRSSQMGNLYRLLKGKVEGSSLDGKSSGRKGKIGASAPGKQGMADALAEMTKRSAYFQQIEEDVKNYAKSIKEVKAAINSFQTSDMAELLKFHNHIESNLEKLTDETQVLARFEDFPTKKLEALRMAAALFSKLDSTARTLQNWPIAPPVGQLLDKAESYFNKFKVEMEALERTKDEESKKFKSHKINIDFSILVRIKELMVDVSSSCMELALKEKRNASAKENQESKPEGRKKGSAKMLWKAFQFAFRVYTFAGGHDDRADNLTRELAHEIETNPNQ</sequence>
<dbReference type="AlphaFoldDB" id="A0ABD1QIN1"/>
<dbReference type="PANTHER" id="PTHR31342:SF16">
    <property type="entry name" value="TALIN_MIDDLE DOMAIN-CONTAINING PROTEIN"/>
    <property type="match status" value="1"/>
</dbReference>